<evidence type="ECO:0000313" key="4">
    <source>
        <dbReference type="EMBL" id="KJD44621.1"/>
    </source>
</evidence>
<keyword evidence="2 3" id="KW-0040">ANK repeat</keyword>
<name>A0A0D7WZJ8_9BACL</name>
<dbReference type="Pfam" id="PF12796">
    <property type="entry name" value="Ank_2"/>
    <property type="match status" value="1"/>
</dbReference>
<accession>A0A0D7WZJ8</accession>
<evidence type="ECO:0000256" key="3">
    <source>
        <dbReference type="PROSITE-ProRule" id="PRU00023"/>
    </source>
</evidence>
<evidence type="ECO:0000256" key="1">
    <source>
        <dbReference type="ARBA" id="ARBA00022737"/>
    </source>
</evidence>
<dbReference type="SUPFAM" id="SSF48403">
    <property type="entry name" value="Ankyrin repeat"/>
    <property type="match status" value="1"/>
</dbReference>
<dbReference type="Proteomes" id="UP000032534">
    <property type="component" value="Unassembled WGS sequence"/>
</dbReference>
<dbReference type="PATRIC" id="fig|159743.3.peg.3565"/>
<dbReference type="OrthoDB" id="341379at2"/>
<organism evidence="4 5">
    <name type="scientific">Paenibacillus terrae</name>
    <dbReference type="NCBI Taxonomy" id="159743"/>
    <lineage>
        <taxon>Bacteria</taxon>
        <taxon>Bacillati</taxon>
        <taxon>Bacillota</taxon>
        <taxon>Bacilli</taxon>
        <taxon>Bacillales</taxon>
        <taxon>Paenibacillaceae</taxon>
        <taxon>Paenibacillus</taxon>
    </lineage>
</organism>
<feature type="repeat" description="ANK" evidence="3">
    <location>
        <begin position="140"/>
        <end position="172"/>
    </location>
</feature>
<dbReference type="InterPro" id="IPR036770">
    <property type="entry name" value="Ankyrin_rpt-contain_sf"/>
</dbReference>
<reference evidence="4 5" key="1">
    <citation type="submission" date="2014-11" db="EMBL/GenBank/DDBJ databases">
        <title>Draft Genome Sequences of Paenibacillus polymyxa NRRL B-30509 and Paenibacillus terrae NRRL B-30644, Strains from a Poultry Environment that Produce Tridecaptin A and Paenicidins.</title>
        <authorList>
            <person name="van Belkum M.J."/>
            <person name="Lohans C.T."/>
            <person name="Vederas J.C."/>
        </authorList>
    </citation>
    <scope>NUCLEOTIDE SEQUENCE [LARGE SCALE GENOMIC DNA]</scope>
    <source>
        <strain evidence="4 5">NRRL B-30644</strain>
    </source>
</reference>
<feature type="repeat" description="ANK" evidence="3">
    <location>
        <begin position="48"/>
        <end position="80"/>
    </location>
</feature>
<dbReference type="PROSITE" id="PS50088">
    <property type="entry name" value="ANK_REPEAT"/>
    <property type="match status" value="3"/>
</dbReference>
<dbReference type="Pfam" id="PF00023">
    <property type="entry name" value="Ank"/>
    <property type="match status" value="1"/>
</dbReference>
<comment type="caution">
    <text evidence="4">The sequence shown here is derived from an EMBL/GenBank/DDBJ whole genome shotgun (WGS) entry which is preliminary data.</text>
</comment>
<proteinExistence type="predicted"/>
<dbReference type="PANTHER" id="PTHR24123">
    <property type="entry name" value="ANKYRIN REPEAT-CONTAINING"/>
    <property type="match status" value="1"/>
</dbReference>
<evidence type="ECO:0000256" key="2">
    <source>
        <dbReference type="ARBA" id="ARBA00023043"/>
    </source>
</evidence>
<feature type="repeat" description="ANK" evidence="3">
    <location>
        <begin position="178"/>
        <end position="210"/>
    </location>
</feature>
<gene>
    <name evidence="4" type="ORF">QD47_16040</name>
</gene>
<dbReference type="PANTHER" id="PTHR24123:SF33">
    <property type="entry name" value="PROTEIN HOS4"/>
    <property type="match status" value="1"/>
</dbReference>
<dbReference type="AlphaFoldDB" id="A0A0D7WZJ8"/>
<dbReference type="InterPro" id="IPR051165">
    <property type="entry name" value="Multifunctional_ANK_Repeat"/>
</dbReference>
<dbReference type="Gene3D" id="1.25.40.20">
    <property type="entry name" value="Ankyrin repeat-containing domain"/>
    <property type="match status" value="1"/>
</dbReference>
<keyword evidence="1" id="KW-0677">Repeat</keyword>
<protein>
    <submittedName>
        <fullName evidence="4">Ankyrin</fullName>
    </submittedName>
</protein>
<dbReference type="RefSeq" id="WP_044647093.1">
    <property type="nucleotide sequence ID" value="NZ_JTHP01000032.1"/>
</dbReference>
<keyword evidence="5" id="KW-1185">Reference proteome</keyword>
<dbReference type="PROSITE" id="PS50297">
    <property type="entry name" value="ANK_REP_REGION"/>
    <property type="match status" value="2"/>
</dbReference>
<dbReference type="SMART" id="SM00248">
    <property type="entry name" value="ANK"/>
    <property type="match status" value="5"/>
</dbReference>
<sequence length="360" mass="40720">MIKLKDIGNFDILPEVAMHIVEGNIPALRQALTEDWDIEQGIVLSKYTTLSPLDITLIYGHLDVLKLLVEQGVQLNVKDNPAFLTAVRYGTEEIVRYVVAHGAKLDGKNQVKSGAYEQAYYGNKKNIPLIHELGLDIKQHGGATLRNAVSKHDLKTVAFLLEHGVDINFNAPNMVYPYQATPLTVATRDNNFAMVKYLIEQGADVTLAEKDGERAYTIAISNKNTEIAEYLKSVEPPEFHNLENKRHALKSYKLPKDLVTFLTSDQLRVDVPENDYDIGFVEFFSLVDTVEMKVGRQKLLRVSLKVDNYSDILLVWNPKQKCLGYYDEEHQEYADVCSFAEFLAQPAIFLEKILEGELLD</sequence>
<dbReference type="InterPro" id="IPR002110">
    <property type="entry name" value="Ankyrin_rpt"/>
</dbReference>
<evidence type="ECO:0000313" key="5">
    <source>
        <dbReference type="Proteomes" id="UP000032534"/>
    </source>
</evidence>
<dbReference type="EMBL" id="JTHP01000032">
    <property type="protein sequence ID" value="KJD44621.1"/>
    <property type="molecule type" value="Genomic_DNA"/>
</dbReference>